<keyword evidence="3" id="KW-0602">Photosynthesis</keyword>
<evidence type="ECO:0000313" key="9">
    <source>
        <dbReference type="Proteomes" id="UP001152797"/>
    </source>
</evidence>
<evidence type="ECO:0000256" key="4">
    <source>
        <dbReference type="ARBA" id="ARBA00022640"/>
    </source>
</evidence>
<dbReference type="Proteomes" id="UP001152797">
    <property type="component" value="Unassembled WGS sequence"/>
</dbReference>
<feature type="binding site" evidence="5">
    <location>
        <position position="238"/>
    </location>
    <ligand>
        <name>chlorophyll a</name>
        <dbReference type="ChEBI" id="CHEBI:58416"/>
        <label>1</label>
    </ligand>
</feature>
<feature type="binding site" description="axial binding residue" evidence="5">
    <location>
        <position position="151"/>
    </location>
    <ligand>
        <name>chlorophyll b</name>
        <dbReference type="ChEBI" id="CHEBI:61721"/>
        <label>1</label>
    </ligand>
    <ligandPart>
        <name>Mg</name>
        <dbReference type="ChEBI" id="CHEBI:25107"/>
    </ligandPart>
</feature>
<keyword evidence="5" id="KW-0148">Chlorophyll</keyword>
<dbReference type="EMBL" id="CAMXCT010000773">
    <property type="protein sequence ID" value="CAI3983075.1"/>
    <property type="molecule type" value="Genomic_DNA"/>
</dbReference>
<dbReference type="OrthoDB" id="423598at2759"/>
<dbReference type="GO" id="GO:0016168">
    <property type="term" value="F:chlorophyll binding"/>
    <property type="evidence" value="ECO:0007669"/>
    <property type="project" value="UniProtKB-KW"/>
</dbReference>
<sequence length="270" mass="28947">MFAPAPAGVSSRGGHLLRTPCCSHSGVRKRIGSSGVSGVWLCAKAAGIVCVQRLFATRLPRTRAVCRRAAKEDSPADSMPAPALSEEAQETLAKAKARSKARKTERTPAFDPSAEVGVTEPLGFFDPAGFCKDVDKIKFRQLRTSELKHGRIAMLAAIGLVGQHYLRFPVTVFDELPNGIGAVTEVPGQLGIFTLFGVALLPEFSTPDASREVGDFGDPLGFQQLTFGADLRELRNRELNNGRFAMFATMGIIAAELVTGKDAVEQLGFN</sequence>
<dbReference type="GO" id="GO:0016020">
    <property type="term" value="C:membrane"/>
    <property type="evidence" value="ECO:0007669"/>
    <property type="project" value="InterPro"/>
</dbReference>
<feature type="binding site" evidence="5">
    <location>
        <position position="190"/>
    </location>
    <ligand>
        <name>chlorophyll a</name>
        <dbReference type="ChEBI" id="CHEBI:58416"/>
        <label>1</label>
    </ligand>
</feature>
<dbReference type="EMBL" id="CAMXCT030000773">
    <property type="protein sequence ID" value="CAL4770387.1"/>
    <property type="molecule type" value="Genomic_DNA"/>
</dbReference>
<dbReference type="SUPFAM" id="SSF103511">
    <property type="entry name" value="Chlorophyll a-b binding protein"/>
    <property type="match status" value="1"/>
</dbReference>
<dbReference type="Pfam" id="PF00504">
    <property type="entry name" value="Chloroa_b-bind"/>
    <property type="match status" value="1"/>
</dbReference>
<comment type="caution">
    <text evidence="7">The sequence shown here is derived from an EMBL/GenBank/DDBJ whole genome shotgun (WGS) entry which is preliminary data.</text>
</comment>
<dbReference type="GO" id="GO:0009765">
    <property type="term" value="P:photosynthesis, light harvesting"/>
    <property type="evidence" value="ECO:0007669"/>
    <property type="project" value="InterPro"/>
</dbReference>
<name>A0A9P1FQJ0_9DINO</name>
<feature type="binding site" evidence="5">
    <location>
        <position position="146"/>
    </location>
    <ligand>
        <name>chlorophyll a</name>
        <dbReference type="ChEBI" id="CHEBI:58416"/>
        <label>1</label>
    </ligand>
</feature>
<dbReference type="PANTHER" id="PTHR21649">
    <property type="entry name" value="CHLOROPHYLL A/B BINDING PROTEIN"/>
    <property type="match status" value="1"/>
</dbReference>
<gene>
    <name evidence="7" type="ORF">C1SCF055_LOCUS10721</name>
</gene>
<feature type="binding site" evidence="5">
    <location>
        <position position="149"/>
    </location>
    <ligand>
        <name>chlorophyll a</name>
        <dbReference type="ChEBI" id="CHEBI:58416"/>
        <label>1</label>
    </ligand>
</feature>
<organism evidence="7">
    <name type="scientific">Cladocopium goreaui</name>
    <dbReference type="NCBI Taxonomy" id="2562237"/>
    <lineage>
        <taxon>Eukaryota</taxon>
        <taxon>Sar</taxon>
        <taxon>Alveolata</taxon>
        <taxon>Dinophyceae</taxon>
        <taxon>Suessiales</taxon>
        <taxon>Symbiodiniaceae</taxon>
        <taxon>Cladocopium</taxon>
    </lineage>
</organism>
<reference evidence="7" key="1">
    <citation type="submission" date="2022-10" db="EMBL/GenBank/DDBJ databases">
        <authorList>
            <person name="Chen Y."/>
            <person name="Dougan E. K."/>
            <person name="Chan C."/>
            <person name="Rhodes N."/>
            <person name="Thang M."/>
        </authorList>
    </citation>
    <scope>NUCLEOTIDE SEQUENCE</scope>
</reference>
<evidence type="ECO:0000256" key="1">
    <source>
        <dbReference type="ARBA" id="ARBA00004229"/>
    </source>
</evidence>
<dbReference type="Gene3D" id="1.10.3460.10">
    <property type="entry name" value="Chlorophyll a/b binding protein domain"/>
    <property type="match status" value="1"/>
</dbReference>
<evidence type="ECO:0000256" key="3">
    <source>
        <dbReference type="ARBA" id="ARBA00022531"/>
    </source>
</evidence>
<evidence type="ECO:0000313" key="7">
    <source>
        <dbReference type="EMBL" id="CAI3983075.1"/>
    </source>
</evidence>
<evidence type="ECO:0000256" key="5">
    <source>
        <dbReference type="PIRSR" id="PIRSR601344-1"/>
    </source>
</evidence>
<dbReference type="InterPro" id="IPR022796">
    <property type="entry name" value="Chloroa_b-bind"/>
</dbReference>
<feature type="binding site" evidence="5">
    <location>
        <position position="243"/>
    </location>
    <ligand>
        <name>chlorophyll a</name>
        <dbReference type="ChEBI" id="CHEBI:58416"/>
        <label>1</label>
    </ligand>
</feature>
<keyword evidence="9" id="KW-1185">Reference proteome</keyword>
<dbReference type="GO" id="GO:0009507">
    <property type="term" value="C:chloroplast"/>
    <property type="evidence" value="ECO:0007669"/>
    <property type="project" value="UniProtKB-SubCell"/>
</dbReference>
<keyword evidence="5" id="KW-0157">Chromophore</keyword>
<accession>A0A9P1FQJ0</accession>
<proteinExistence type="predicted"/>
<dbReference type="EMBL" id="CAMXCT020000773">
    <property type="protein sequence ID" value="CAL1136450.1"/>
    <property type="molecule type" value="Genomic_DNA"/>
</dbReference>
<comment type="subcellular location">
    <subcellularLocation>
        <location evidence="1">Plastid</location>
        <location evidence="1">Chloroplast</location>
    </subcellularLocation>
</comment>
<dbReference type="AlphaFoldDB" id="A0A9P1FQJ0"/>
<evidence type="ECO:0000256" key="6">
    <source>
        <dbReference type="SAM" id="MobiDB-lite"/>
    </source>
</evidence>
<dbReference type="InterPro" id="IPR001344">
    <property type="entry name" value="Chloro_AB-bd_pln"/>
</dbReference>
<protein>
    <submittedName>
        <fullName evidence="8">Hemicentin-1</fullName>
    </submittedName>
</protein>
<feature type="region of interest" description="Disordered" evidence="6">
    <location>
        <begin position="70"/>
        <end position="112"/>
    </location>
</feature>
<reference evidence="8 9" key="2">
    <citation type="submission" date="2024-05" db="EMBL/GenBank/DDBJ databases">
        <authorList>
            <person name="Chen Y."/>
            <person name="Shah S."/>
            <person name="Dougan E. K."/>
            <person name="Thang M."/>
            <person name="Chan C."/>
        </authorList>
    </citation>
    <scope>NUCLEOTIDE SEQUENCE [LARGE SCALE GENOMIC DNA]</scope>
</reference>
<keyword evidence="4" id="KW-0934">Plastid</keyword>
<keyword evidence="2" id="KW-0150">Chloroplast</keyword>
<evidence type="ECO:0000313" key="8">
    <source>
        <dbReference type="EMBL" id="CAL4770387.1"/>
    </source>
</evidence>
<feature type="binding site" evidence="5">
    <location>
        <position position="241"/>
    </location>
    <ligand>
        <name>chlorophyll a</name>
        <dbReference type="ChEBI" id="CHEBI:58416"/>
        <label>1</label>
    </ligand>
</feature>
<evidence type="ECO:0000256" key="2">
    <source>
        <dbReference type="ARBA" id="ARBA00022528"/>
    </source>
</evidence>